<accession>A0A9Q0GPZ0</accession>
<evidence type="ECO:0000313" key="6">
    <source>
        <dbReference type="EMBL" id="KAJ4951389.1"/>
    </source>
</evidence>
<evidence type="ECO:0000259" key="5">
    <source>
        <dbReference type="Pfam" id="PF04153"/>
    </source>
</evidence>
<keyword evidence="3" id="KW-0804">Transcription</keyword>
<dbReference type="GO" id="GO:0030015">
    <property type="term" value="C:CCR4-NOT core complex"/>
    <property type="evidence" value="ECO:0007669"/>
    <property type="project" value="InterPro"/>
</dbReference>
<dbReference type="PANTHER" id="PTHR23326">
    <property type="entry name" value="CCR4 NOT-RELATED"/>
    <property type="match status" value="1"/>
</dbReference>
<evidence type="ECO:0000256" key="4">
    <source>
        <dbReference type="SAM" id="MobiDB-lite"/>
    </source>
</evidence>
<dbReference type="AlphaFoldDB" id="A0A9Q0GPZ0"/>
<keyword evidence="2" id="KW-0805">Transcription regulation</keyword>
<name>A0A9Q0GPZ0_9MAGN</name>
<dbReference type="GO" id="GO:0006355">
    <property type="term" value="P:regulation of DNA-templated transcription"/>
    <property type="evidence" value="ECO:0007669"/>
    <property type="project" value="InterPro"/>
</dbReference>
<feature type="domain" description="NOT2/NOT3/NOT5 C-terminal" evidence="5">
    <location>
        <begin position="307"/>
        <end position="429"/>
    </location>
</feature>
<evidence type="ECO:0000256" key="2">
    <source>
        <dbReference type="ARBA" id="ARBA00023015"/>
    </source>
</evidence>
<dbReference type="InterPro" id="IPR007282">
    <property type="entry name" value="NOT2/3/5_C"/>
</dbReference>
<dbReference type="InterPro" id="IPR038635">
    <property type="entry name" value="CCR4-NOT_su2/3/5_C_sf"/>
</dbReference>
<comment type="similarity">
    <text evidence="1">Belongs to the CNOT2/3/5 family.</text>
</comment>
<dbReference type="Gene3D" id="2.30.30.1020">
    <property type="entry name" value="CCR4-NOT complex subunit 2/3/5, C-terminal domain"/>
    <property type="match status" value="1"/>
</dbReference>
<gene>
    <name evidence="6" type="ORF">NE237_028221</name>
</gene>
<proteinExistence type="inferred from homology"/>
<evidence type="ECO:0000313" key="7">
    <source>
        <dbReference type="Proteomes" id="UP001141806"/>
    </source>
</evidence>
<feature type="region of interest" description="Disordered" evidence="4">
    <location>
        <begin position="139"/>
        <end position="170"/>
    </location>
</feature>
<comment type="caution">
    <text evidence="6">The sequence shown here is derived from an EMBL/GenBank/DDBJ whole genome shotgun (WGS) entry which is preliminary data.</text>
</comment>
<evidence type="ECO:0000256" key="1">
    <source>
        <dbReference type="ARBA" id="ARBA00007682"/>
    </source>
</evidence>
<sequence length="439" mass="49555">MGRSSGFSLGGSYSSHRQHQQWQASSVGGSGVSFGATNNQDLHICMVLIYSHLLMQTITRSGTPNIGLIPVNSPNSVSGMGSYDQHIQKYQQLQGQFQFCLQQMSAVGQSYRDQNLKAMQAVSDRDLVSGIQKNKGLMGRSSGFSLGGSYSSHRRDQQHQASSVGGDGVSFGATNNQDLLHMDGSDLFPSFHANYHPQVQNNGPPNVGLRPVNSPNSVSSMGSYDHLIQQYQQLQSQRRFRLQQMSAVDQSYRDQNLKTMQTVSNRFALLGLLGVIKMSNPNLNSLTLGTDLTTLGLNLSSTNDIHKKFASPWSEESAMVEHKYTVPECYYDKFPPPVHQGYFSKFQPETLFYIFYSMPKDEAQLYAANELHNRGWFYHREFRLWLIRVSNMEPSVKTNTCETGSYLCFDPNTWETVRKDNFVLYYEMLEKRPVLLQQH</sequence>
<dbReference type="EMBL" id="JAMYWD010000012">
    <property type="protein sequence ID" value="KAJ4951389.1"/>
    <property type="molecule type" value="Genomic_DNA"/>
</dbReference>
<organism evidence="6 7">
    <name type="scientific">Protea cynaroides</name>
    <dbReference type="NCBI Taxonomy" id="273540"/>
    <lineage>
        <taxon>Eukaryota</taxon>
        <taxon>Viridiplantae</taxon>
        <taxon>Streptophyta</taxon>
        <taxon>Embryophyta</taxon>
        <taxon>Tracheophyta</taxon>
        <taxon>Spermatophyta</taxon>
        <taxon>Magnoliopsida</taxon>
        <taxon>Proteales</taxon>
        <taxon>Proteaceae</taxon>
        <taxon>Protea</taxon>
    </lineage>
</organism>
<reference evidence="6" key="1">
    <citation type="journal article" date="2023" name="Plant J.">
        <title>The genome of the king protea, Protea cynaroides.</title>
        <authorList>
            <person name="Chang J."/>
            <person name="Duong T.A."/>
            <person name="Schoeman C."/>
            <person name="Ma X."/>
            <person name="Roodt D."/>
            <person name="Barker N."/>
            <person name="Li Z."/>
            <person name="Van de Peer Y."/>
            <person name="Mizrachi E."/>
        </authorList>
    </citation>
    <scope>NUCLEOTIDE SEQUENCE</scope>
    <source>
        <tissue evidence="6">Young leaves</tissue>
    </source>
</reference>
<dbReference type="InterPro" id="IPR040168">
    <property type="entry name" value="Not2/3/5"/>
</dbReference>
<evidence type="ECO:0000256" key="3">
    <source>
        <dbReference type="ARBA" id="ARBA00023163"/>
    </source>
</evidence>
<protein>
    <recommendedName>
        <fullName evidence="5">NOT2/NOT3/NOT5 C-terminal domain-containing protein</fullName>
    </recommendedName>
</protein>
<dbReference type="Pfam" id="PF04153">
    <property type="entry name" value="NOT2_3_5_C"/>
    <property type="match status" value="1"/>
</dbReference>
<feature type="compositionally biased region" description="Low complexity" evidence="4">
    <location>
        <begin position="139"/>
        <end position="151"/>
    </location>
</feature>
<dbReference type="Proteomes" id="UP001141806">
    <property type="component" value="Unassembled WGS sequence"/>
</dbReference>
<dbReference type="OrthoDB" id="25391at2759"/>
<keyword evidence="7" id="KW-1185">Reference proteome</keyword>